<dbReference type="RefSeq" id="WP_239087576.1">
    <property type="nucleotide sequence ID" value="NZ_BOMK01000040.1"/>
</dbReference>
<evidence type="ECO:0000313" key="8">
    <source>
        <dbReference type="EMBL" id="MBB4767020.1"/>
    </source>
</evidence>
<feature type="signal peptide" evidence="6">
    <location>
        <begin position="1"/>
        <end position="42"/>
    </location>
</feature>
<keyword evidence="4" id="KW-0788">Thiol protease</keyword>
<evidence type="ECO:0000256" key="5">
    <source>
        <dbReference type="SAM" id="MobiDB-lite"/>
    </source>
</evidence>
<feature type="domain" description="NlpC/P60" evidence="7">
    <location>
        <begin position="269"/>
        <end position="402"/>
    </location>
</feature>
<evidence type="ECO:0000256" key="4">
    <source>
        <dbReference type="ARBA" id="ARBA00022807"/>
    </source>
</evidence>
<organism evidence="8 9">
    <name type="scientific">Actinoplanes digitatis</name>
    <dbReference type="NCBI Taxonomy" id="1868"/>
    <lineage>
        <taxon>Bacteria</taxon>
        <taxon>Bacillati</taxon>
        <taxon>Actinomycetota</taxon>
        <taxon>Actinomycetes</taxon>
        <taxon>Micromonosporales</taxon>
        <taxon>Micromonosporaceae</taxon>
        <taxon>Actinoplanes</taxon>
    </lineage>
</organism>
<evidence type="ECO:0000256" key="3">
    <source>
        <dbReference type="ARBA" id="ARBA00022801"/>
    </source>
</evidence>
<protein>
    <submittedName>
        <fullName evidence="8">Cell wall-associated NlpC family hydrolase</fullName>
    </submittedName>
</protein>
<dbReference type="GO" id="GO:0006508">
    <property type="term" value="P:proteolysis"/>
    <property type="evidence" value="ECO:0007669"/>
    <property type="project" value="UniProtKB-KW"/>
</dbReference>
<evidence type="ECO:0000256" key="1">
    <source>
        <dbReference type="ARBA" id="ARBA00007074"/>
    </source>
</evidence>
<feature type="compositionally biased region" description="Low complexity" evidence="5">
    <location>
        <begin position="416"/>
        <end position="425"/>
    </location>
</feature>
<feature type="chain" id="PRO_5031038273" evidence="6">
    <location>
        <begin position="43"/>
        <end position="535"/>
    </location>
</feature>
<dbReference type="Pfam" id="PF00877">
    <property type="entry name" value="NLPC_P60"/>
    <property type="match status" value="1"/>
</dbReference>
<dbReference type="Gene3D" id="3.90.1720.10">
    <property type="entry name" value="endopeptidase domain like (from Nostoc punctiforme)"/>
    <property type="match status" value="1"/>
</dbReference>
<feature type="region of interest" description="Disordered" evidence="5">
    <location>
        <begin position="402"/>
        <end position="535"/>
    </location>
</feature>
<name>A0A7W7I5U3_9ACTN</name>
<dbReference type="EMBL" id="JACHNH010000001">
    <property type="protein sequence ID" value="MBB4767020.1"/>
    <property type="molecule type" value="Genomic_DNA"/>
</dbReference>
<dbReference type="SUPFAM" id="SSF54001">
    <property type="entry name" value="Cysteine proteinases"/>
    <property type="match status" value="1"/>
</dbReference>
<gene>
    <name evidence="8" type="ORF">BJ971_007576</name>
</gene>
<dbReference type="Proteomes" id="UP000578112">
    <property type="component" value="Unassembled WGS sequence"/>
</dbReference>
<dbReference type="AlphaFoldDB" id="A0A7W7I5U3"/>
<feature type="compositionally biased region" description="Low complexity" evidence="5">
    <location>
        <begin position="471"/>
        <end position="535"/>
    </location>
</feature>
<evidence type="ECO:0000256" key="2">
    <source>
        <dbReference type="ARBA" id="ARBA00022670"/>
    </source>
</evidence>
<evidence type="ECO:0000256" key="6">
    <source>
        <dbReference type="SAM" id="SignalP"/>
    </source>
</evidence>
<evidence type="ECO:0000259" key="7">
    <source>
        <dbReference type="PROSITE" id="PS51935"/>
    </source>
</evidence>
<proteinExistence type="inferred from homology"/>
<dbReference type="InterPro" id="IPR000064">
    <property type="entry name" value="NLP_P60_dom"/>
</dbReference>
<comment type="caution">
    <text evidence="8">The sequence shown here is derived from an EMBL/GenBank/DDBJ whole genome shotgun (WGS) entry which is preliminary data.</text>
</comment>
<keyword evidence="9" id="KW-1185">Reference proteome</keyword>
<dbReference type="PROSITE" id="PS51935">
    <property type="entry name" value="NLPC_P60"/>
    <property type="match status" value="1"/>
</dbReference>
<feature type="region of interest" description="Disordered" evidence="5">
    <location>
        <begin position="224"/>
        <end position="248"/>
    </location>
</feature>
<dbReference type="PANTHER" id="PTHR47359:SF3">
    <property type="entry name" value="NLP_P60 DOMAIN-CONTAINING PROTEIN-RELATED"/>
    <property type="match status" value="1"/>
</dbReference>
<feature type="compositionally biased region" description="Basic and acidic residues" evidence="5">
    <location>
        <begin position="235"/>
        <end position="244"/>
    </location>
</feature>
<keyword evidence="3 8" id="KW-0378">Hydrolase</keyword>
<dbReference type="PANTHER" id="PTHR47359">
    <property type="entry name" value="PEPTIDOGLYCAN DL-ENDOPEPTIDASE CWLO"/>
    <property type="match status" value="1"/>
</dbReference>
<feature type="compositionally biased region" description="Pro residues" evidence="5">
    <location>
        <begin position="453"/>
        <end position="470"/>
    </location>
</feature>
<comment type="similarity">
    <text evidence="1">Belongs to the peptidase C40 family.</text>
</comment>
<feature type="compositionally biased region" description="Pro residues" evidence="5">
    <location>
        <begin position="426"/>
        <end position="445"/>
    </location>
</feature>
<keyword evidence="2" id="KW-0645">Protease</keyword>
<reference evidence="8 9" key="1">
    <citation type="submission" date="2020-08" db="EMBL/GenBank/DDBJ databases">
        <title>Sequencing the genomes of 1000 actinobacteria strains.</title>
        <authorList>
            <person name="Klenk H.-P."/>
        </authorList>
    </citation>
    <scope>NUCLEOTIDE SEQUENCE [LARGE SCALE GENOMIC DNA]</scope>
    <source>
        <strain evidence="8 9">DSM 43149</strain>
    </source>
</reference>
<evidence type="ECO:0000313" key="9">
    <source>
        <dbReference type="Proteomes" id="UP000578112"/>
    </source>
</evidence>
<keyword evidence="6" id="KW-0732">Signal</keyword>
<dbReference type="GO" id="GO:0008234">
    <property type="term" value="F:cysteine-type peptidase activity"/>
    <property type="evidence" value="ECO:0007669"/>
    <property type="project" value="UniProtKB-KW"/>
</dbReference>
<accession>A0A7W7I5U3</accession>
<dbReference type="InterPro" id="IPR038765">
    <property type="entry name" value="Papain-like_cys_pep_sf"/>
</dbReference>
<dbReference type="PRINTS" id="PR01217">
    <property type="entry name" value="PRICHEXTENSN"/>
</dbReference>
<sequence length="535" mass="55144">MTNWQYGRGGSRRPRPWWRPLAYSAATAAAIAMLFNPLPASAAPVAPPAVPDAGSRPLPLGTLTMPGQTSTGPATTTPIVSTGVAMTPLLAKVEKGRDELATLGEKLTRTKEDFDLATQQLATADQKVAQTAVSLAAAREEAADAAAAAVRDAAAMPPGTLGSGLEDLDSLARINRGDSATEQAAGRQLAIAQDANTAALSEQQSVRAHLDLVTVDRDKLQAEVNKKSAAQQKLEQQHADEVRAADAAAAARDAQAGAGYLSGENAGRGADPRAIAALTFALAQRGDPYVWSEEGPDQYDCSGLMYAAYRSDAAGNFPLTRVSKDQYYQTRAKVVDRYSLLPGDLLFFSSTSSWTGIHHVAMYAGDGMMVEAPRTGLNVRLTPVRWTRLFGATRIYGSVEGTVEGPVLGNPDPETPSDNPTTTKPPTTPPTTKPTTKPPTTPPTTKPTTKPTTTPPSTQPTTPSTPPTNPDPTETQSAAPSPSGSTAGSSDSSPSKSGDTSSSSSASASAASKSAAAPSSAATNSASASASSDGD</sequence>
<dbReference type="InterPro" id="IPR051794">
    <property type="entry name" value="PG_Endopeptidase_C40"/>
</dbReference>